<dbReference type="EnsemblMetazoa" id="SCAU013250-RA">
    <property type="protein sequence ID" value="SCAU013250-PA"/>
    <property type="gene ID" value="SCAU013250"/>
</dbReference>
<proteinExistence type="predicted"/>
<reference evidence="1" key="1">
    <citation type="submission" date="2020-05" db="UniProtKB">
        <authorList>
            <consortium name="EnsemblMetazoa"/>
        </authorList>
    </citation>
    <scope>IDENTIFICATION</scope>
    <source>
        <strain evidence="1">USDA</strain>
    </source>
</reference>
<dbReference type="Proteomes" id="UP000095300">
    <property type="component" value="Unassembled WGS sequence"/>
</dbReference>
<evidence type="ECO:0000313" key="2">
    <source>
        <dbReference type="Proteomes" id="UP000095300"/>
    </source>
</evidence>
<accession>A0A1I8Q2G2</accession>
<dbReference type="PANTHER" id="PTHR20898">
    <property type="entry name" value="DAEDALUS ON 3-RELATED-RELATED"/>
    <property type="match status" value="1"/>
</dbReference>
<evidence type="ECO:0000313" key="1">
    <source>
        <dbReference type="EnsemblMetazoa" id="SCAU013250-PA"/>
    </source>
</evidence>
<protein>
    <submittedName>
        <fullName evidence="1">Uncharacterized protein</fullName>
    </submittedName>
</protein>
<dbReference type="Pfam" id="PF06477">
    <property type="entry name" value="DUF1091"/>
    <property type="match status" value="1"/>
</dbReference>
<keyword evidence="2" id="KW-1185">Reference proteome</keyword>
<dbReference type="VEuPathDB" id="VectorBase:SCAU013250"/>
<dbReference type="SMART" id="SM00697">
    <property type="entry name" value="DM8"/>
    <property type="match status" value="1"/>
</dbReference>
<dbReference type="PANTHER" id="PTHR20898:SF0">
    <property type="entry name" value="DAEDALUS ON 3-RELATED"/>
    <property type="match status" value="1"/>
</dbReference>
<gene>
    <name evidence="1" type="primary">106089460</name>
</gene>
<name>A0A1I8Q2G2_STOCA</name>
<organism evidence="1 2">
    <name type="scientific">Stomoxys calcitrans</name>
    <name type="common">Stable fly</name>
    <name type="synonym">Conops calcitrans</name>
    <dbReference type="NCBI Taxonomy" id="35570"/>
    <lineage>
        <taxon>Eukaryota</taxon>
        <taxon>Metazoa</taxon>
        <taxon>Ecdysozoa</taxon>
        <taxon>Arthropoda</taxon>
        <taxon>Hexapoda</taxon>
        <taxon>Insecta</taxon>
        <taxon>Pterygota</taxon>
        <taxon>Neoptera</taxon>
        <taxon>Endopterygota</taxon>
        <taxon>Diptera</taxon>
        <taxon>Brachycera</taxon>
        <taxon>Muscomorpha</taxon>
        <taxon>Muscoidea</taxon>
        <taxon>Muscidae</taxon>
        <taxon>Stomoxys</taxon>
    </lineage>
</organism>
<dbReference type="AlphaFoldDB" id="A0A1I8Q2G2"/>
<sequence>MTNSKLANLDVLFDRDINKIPGEASLHLLTKGNRRIQIFQLKSGVCELLSLGVKNMFISIFMKEVLEKSNLPHKCPLLKNVMYSIKNYTLNDASYPPVFPEGRWQFNLHGSPNNIGMVHITLKGRVRK</sequence>
<dbReference type="InterPro" id="IPR010512">
    <property type="entry name" value="DUF1091"/>
</dbReference>